<keyword evidence="2" id="KW-1003">Cell membrane</keyword>
<feature type="transmembrane region" description="Helical" evidence="6">
    <location>
        <begin position="36"/>
        <end position="54"/>
    </location>
</feature>
<evidence type="ECO:0000256" key="4">
    <source>
        <dbReference type="ARBA" id="ARBA00022989"/>
    </source>
</evidence>
<proteinExistence type="predicted"/>
<feature type="transmembrane region" description="Helical" evidence="6">
    <location>
        <begin position="164"/>
        <end position="187"/>
    </location>
</feature>
<feature type="transmembrane region" description="Helical" evidence="6">
    <location>
        <begin position="253"/>
        <end position="281"/>
    </location>
</feature>
<dbReference type="Pfam" id="PF02653">
    <property type="entry name" value="BPD_transp_2"/>
    <property type="match status" value="1"/>
</dbReference>
<evidence type="ECO:0000256" key="6">
    <source>
        <dbReference type="SAM" id="Phobius"/>
    </source>
</evidence>
<dbReference type="RefSeq" id="WP_379953524.1">
    <property type="nucleotide sequence ID" value="NZ_JAUYVI010000001.1"/>
</dbReference>
<feature type="transmembrane region" description="Helical" evidence="6">
    <location>
        <begin position="12"/>
        <end position="29"/>
    </location>
</feature>
<reference evidence="8" key="1">
    <citation type="submission" date="2023-08" db="EMBL/GenBank/DDBJ databases">
        <title>Rhodospirillaceae gen. nov., a novel taxon isolated from the Yangtze River Yuezi River estuary sludge.</title>
        <authorList>
            <person name="Ruan L."/>
        </authorList>
    </citation>
    <scope>NUCLEOTIDE SEQUENCE [LARGE SCALE GENOMIC DNA]</scope>
    <source>
        <strain evidence="8">R-7</strain>
    </source>
</reference>
<evidence type="ECO:0000313" key="7">
    <source>
        <dbReference type="EMBL" id="MDQ7246152.1"/>
    </source>
</evidence>
<evidence type="ECO:0000256" key="3">
    <source>
        <dbReference type="ARBA" id="ARBA00022692"/>
    </source>
</evidence>
<keyword evidence="3 6" id="KW-0812">Transmembrane</keyword>
<keyword evidence="5 6" id="KW-0472">Membrane</keyword>
<feature type="transmembrane region" description="Helical" evidence="6">
    <location>
        <begin position="301"/>
        <end position="319"/>
    </location>
</feature>
<keyword evidence="8" id="KW-1185">Reference proteome</keyword>
<feature type="transmembrane region" description="Helical" evidence="6">
    <location>
        <begin position="96"/>
        <end position="119"/>
    </location>
</feature>
<organism evidence="7 8">
    <name type="scientific">Dongia sedimenti</name>
    <dbReference type="NCBI Taxonomy" id="3064282"/>
    <lineage>
        <taxon>Bacteria</taxon>
        <taxon>Pseudomonadati</taxon>
        <taxon>Pseudomonadota</taxon>
        <taxon>Alphaproteobacteria</taxon>
        <taxon>Rhodospirillales</taxon>
        <taxon>Dongiaceae</taxon>
        <taxon>Dongia</taxon>
    </lineage>
</organism>
<comment type="subcellular location">
    <subcellularLocation>
        <location evidence="1">Cell membrane</location>
        <topology evidence="1">Multi-pass membrane protein</topology>
    </subcellularLocation>
</comment>
<dbReference type="InterPro" id="IPR043428">
    <property type="entry name" value="LivM-like"/>
</dbReference>
<dbReference type="InterPro" id="IPR001851">
    <property type="entry name" value="ABC_transp_permease"/>
</dbReference>
<comment type="caution">
    <text evidence="7">The sequence shown here is derived from an EMBL/GenBank/DDBJ whole genome shotgun (WGS) entry which is preliminary data.</text>
</comment>
<evidence type="ECO:0000256" key="5">
    <source>
        <dbReference type="ARBA" id="ARBA00023136"/>
    </source>
</evidence>
<accession>A0ABU0YEK0</accession>
<dbReference type="PANTHER" id="PTHR30482">
    <property type="entry name" value="HIGH-AFFINITY BRANCHED-CHAIN AMINO ACID TRANSPORT SYSTEM PERMEASE"/>
    <property type="match status" value="1"/>
</dbReference>
<evidence type="ECO:0000256" key="2">
    <source>
        <dbReference type="ARBA" id="ARBA00022475"/>
    </source>
</evidence>
<gene>
    <name evidence="7" type="ORF">Q8A70_00680</name>
</gene>
<feature type="transmembrane region" description="Helical" evidence="6">
    <location>
        <begin position="131"/>
        <end position="152"/>
    </location>
</feature>
<evidence type="ECO:0000256" key="1">
    <source>
        <dbReference type="ARBA" id="ARBA00004651"/>
    </source>
</evidence>
<dbReference type="EMBL" id="JAUYVI010000001">
    <property type="protein sequence ID" value="MDQ7246152.1"/>
    <property type="molecule type" value="Genomic_DNA"/>
</dbReference>
<name>A0ABU0YEK0_9PROT</name>
<dbReference type="PANTHER" id="PTHR30482:SF20">
    <property type="entry name" value="HIGH-AFFINITY BRANCHED-CHAIN AMINO ACID TRANSPORT SYSTEM PERMEASE PROTEIN LIVM"/>
    <property type="match status" value="1"/>
</dbReference>
<sequence>MNLLLRTGINAVLPIGILVLLGSAILAFAEPYQVRVAYAFFMNLVIAIGLQVFMGNTGVVSFGHVSFMGISAYAVSLLTIPLALKKTLIPKAPFELATVHVGIVPAIVLALLFTALVAWLSGMVLKRVGGAAAEILTLALLVISFVVFNAWIDLTRGPRSLYGIPVVSSLPWAMAAAAVAIFVAKLFRDSDGGLQLRASSENLLAARAMGVPVESLRLRAWVISAVLVGVGGILHATYLGTIGPNSYYFTQTFLIMAMVILGGMRSVSGTIVGTALISVGSEAARSLENGPVIFGSKLPEMFGLTGFFLGTVIVLCMTLRRDGILGDDEFEDIVRQRRMRKTEAAAAAGVAAS</sequence>
<dbReference type="CDD" id="cd06581">
    <property type="entry name" value="TM_PBP1_LivM_like"/>
    <property type="match status" value="1"/>
</dbReference>
<feature type="transmembrane region" description="Helical" evidence="6">
    <location>
        <begin position="220"/>
        <end position="241"/>
    </location>
</feature>
<dbReference type="Proteomes" id="UP001230156">
    <property type="component" value="Unassembled WGS sequence"/>
</dbReference>
<evidence type="ECO:0000313" key="8">
    <source>
        <dbReference type="Proteomes" id="UP001230156"/>
    </source>
</evidence>
<protein>
    <submittedName>
        <fullName evidence="7">Branched-chain amino acid ABC transporter permease</fullName>
    </submittedName>
</protein>
<feature type="transmembrane region" description="Helical" evidence="6">
    <location>
        <begin position="60"/>
        <end position="84"/>
    </location>
</feature>
<keyword evidence="4 6" id="KW-1133">Transmembrane helix</keyword>